<sequence>MASALKKQQKSIADLSEVVMRDLKKRVEKRSMARLYPKRLKLWVAKQRGEIDTEPGEEDEEENSNSAGP</sequence>
<feature type="region of interest" description="Disordered" evidence="1">
    <location>
        <begin position="48"/>
        <end position="69"/>
    </location>
</feature>
<dbReference type="EMBL" id="CAJVPL010010189">
    <property type="protein sequence ID" value="CAG8680458.1"/>
    <property type="molecule type" value="Genomic_DNA"/>
</dbReference>
<comment type="caution">
    <text evidence="2">The sequence shown here is derived from an EMBL/GenBank/DDBJ whole genome shotgun (WGS) entry which is preliminary data.</text>
</comment>
<evidence type="ECO:0000313" key="2">
    <source>
        <dbReference type="EMBL" id="CAG8680458.1"/>
    </source>
</evidence>
<proteinExistence type="predicted"/>
<evidence type="ECO:0000256" key="1">
    <source>
        <dbReference type="SAM" id="MobiDB-lite"/>
    </source>
</evidence>
<organism evidence="2 3">
    <name type="scientific">Ambispora gerdemannii</name>
    <dbReference type="NCBI Taxonomy" id="144530"/>
    <lineage>
        <taxon>Eukaryota</taxon>
        <taxon>Fungi</taxon>
        <taxon>Fungi incertae sedis</taxon>
        <taxon>Mucoromycota</taxon>
        <taxon>Glomeromycotina</taxon>
        <taxon>Glomeromycetes</taxon>
        <taxon>Archaeosporales</taxon>
        <taxon>Ambisporaceae</taxon>
        <taxon>Ambispora</taxon>
    </lineage>
</organism>
<name>A0A9N9HK10_9GLOM</name>
<keyword evidence="3" id="KW-1185">Reference proteome</keyword>
<dbReference type="AlphaFoldDB" id="A0A9N9HK10"/>
<reference evidence="2" key="1">
    <citation type="submission" date="2021-06" db="EMBL/GenBank/DDBJ databases">
        <authorList>
            <person name="Kallberg Y."/>
            <person name="Tangrot J."/>
            <person name="Rosling A."/>
        </authorList>
    </citation>
    <scope>NUCLEOTIDE SEQUENCE</scope>
    <source>
        <strain evidence="2">MT106</strain>
    </source>
</reference>
<gene>
    <name evidence="2" type="ORF">AGERDE_LOCUS12651</name>
</gene>
<dbReference type="Proteomes" id="UP000789831">
    <property type="component" value="Unassembled WGS sequence"/>
</dbReference>
<feature type="non-terminal residue" evidence="2">
    <location>
        <position position="69"/>
    </location>
</feature>
<accession>A0A9N9HK10</accession>
<evidence type="ECO:0000313" key="3">
    <source>
        <dbReference type="Proteomes" id="UP000789831"/>
    </source>
</evidence>
<protein>
    <submittedName>
        <fullName evidence="2">182_t:CDS:1</fullName>
    </submittedName>
</protein>
<feature type="compositionally biased region" description="Acidic residues" evidence="1">
    <location>
        <begin position="52"/>
        <end position="63"/>
    </location>
</feature>